<sequence>MDNICCVIMAAGQGTRMKSKHPKVLLKVLGRPMCDWVVGAAREAGAGEVCLVVGHQAQAVRAHYEGAGLHFADQPEQRGTAHAIMMARDFLRSHGGAHTLILSGDCPLLTARTISAALDGHLRSGSAATLFTACLPDPFGYGRIVKGADGAVEKIVEQRDASPEELAICEINAGAYWFETAALLDVLDRIEPKNSQNEYYLTDAVGLLRAAGRRVSAYTVEDPAEIMGANTRAQLLELTGLARRRVIDRLMAEGVEFEDISGVSVSPDAVIGRDTVVKKGTVIEGACVIGEDCVLGPDAYIVDSRLGDGVRVNASHILQSSVGSGTTIGPFSQLRPNSHLAQNVKIGNFVEIKNSTVGERTSVAHLTYVGDTDCGGHVNFGCGTVTVNYDGSAKHRTTIGDHVFVGCNTNLVAPVTVADNTYIAAGSTITGDVPEYALAIARARQINKENWVKKQEEKNR</sequence>
<keyword evidence="5 18" id="KW-0808">Transferase</keyword>
<feature type="binding site" evidence="18">
    <location>
        <position position="368"/>
    </location>
    <ligand>
        <name>UDP-N-acetyl-alpha-D-glucosamine</name>
        <dbReference type="ChEBI" id="CHEBI:57705"/>
    </ligand>
</feature>
<dbReference type="Pfam" id="PF00132">
    <property type="entry name" value="Hexapep"/>
    <property type="match status" value="2"/>
</dbReference>
<evidence type="ECO:0000256" key="11">
    <source>
        <dbReference type="ARBA" id="ARBA00022984"/>
    </source>
</evidence>
<feature type="binding site" evidence="18">
    <location>
        <position position="142"/>
    </location>
    <ligand>
        <name>UDP-N-acetyl-alpha-D-glucosamine</name>
        <dbReference type="ChEBI" id="CHEBI:57705"/>
    </ligand>
</feature>
<evidence type="ECO:0000256" key="6">
    <source>
        <dbReference type="ARBA" id="ARBA00022695"/>
    </source>
</evidence>
<dbReference type="AlphaFoldDB" id="A0A926DFA4"/>
<feature type="binding site" evidence="18">
    <location>
        <position position="442"/>
    </location>
    <ligand>
        <name>acetyl-CoA</name>
        <dbReference type="ChEBI" id="CHEBI:57288"/>
    </ligand>
</feature>
<evidence type="ECO:0000256" key="18">
    <source>
        <dbReference type="HAMAP-Rule" id="MF_01631"/>
    </source>
</evidence>
<comment type="pathway">
    <text evidence="18">Bacterial outer membrane biogenesis; LPS lipid A biosynthesis.</text>
</comment>
<comment type="caution">
    <text evidence="18">Lacks conserved residue(s) required for the propagation of feature annotation.</text>
</comment>
<keyword evidence="6 18" id="KW-0548">Nucleotidyltransferase</keyword>
<keyword evidence="4 18" id="KW-0963">Cytoplasm</keyword>
<comment type="catalytic activity">
    <reaction evidence="16 18">
        <text>N-acetyl-alpha-D-glucosamine 1-phosphate + UTP + H(+) = UDP-N-acetyl-alpha-D-glucosamine + diphosphate</text>
        <dbReference type="Rhea" id="RHEA:13509"/>
        <dbReference type="ChEBI" id="CHEBI:15378"/>
        <dbReference type="ChEBI" id="CHEBI:33019"/>
        <dbReference type="ChEBI" id="CHEBI:46398"/>
        <dbReference type="ChEBI" id="CHEBI:57705"/>
        <dbReference type="ChEBI" id="CHEBI:57776"/>
        <dbReference type="EC" id="2.7.7.23"/>
    </reaction>
</comment>
<evidence type="ECO:0000313" key="21">
    <source>
        <dbReference type="Proteomes" id="UP000620366"/>
    </source>
</evidence>
<dbReference type="GO" id="GO:0008360">
    <property type="term" value="P:regulation of cell shape"/>
    <property type="evidence" value="ECO:0007669"/>
    <property type="project" value="UniProtKB-KW"/>
</dbReference>
<comment type="function">
    <text evidence="17 18">Catalyzes the last two sequential reactions in the de novo biosynthetic pathway for UDP-N-acetylglucosamine (UDP-GlcNAc). The C-terminal domain catalyzes the transfer of acetyl group from acetyl coenzyme A to glucosamine-1-phosphate (GlcN-1-P) to produce N-acetylglucosamine-1-phosphate (GlcNAc-1-P), which is converted into UDP-GlcNAc by the transfer of uridine 5-monophosphate (from uridine 5-triphosphate), a reaction catalyzed by the N-terminal domain.</text>
</comment>
<evidence type="ECO:0000256" key="1">
    <source>
        <dbReference type="ARBA" id="ARBA00004496"/>
    </source>
</evidence>
<keyword evidence="14 18" id="KW-0961">Cell wall biogenesis/degradation</keyword>
<dbReference type="EC" id="2.7.7.23" evidence="18"/>
<dbReference type="PROSITE" id="PS00101">
    <property type="entry name" value="HEXAPEP_TRANSFERASES"/>
    <property type="match status" value="1"/>
</dbReference>
<dbReference type="PANTHER" id="PTHR43584">
    <property type="entry name" value="NUCLEOTIDYL TRANSFERASE"/>
    <property type="match status" value="1"/>
</dbReference>
<dbReference type="InterPro" id="IPR018357">
    <property type="entry name" value="Hexapep_transf_CS"/>
</dbReference>
<comment type="subcellular location">
    <subcellularLocation>
        <location evidence="1 18">Cytoplasm</location>
    </subcellularLocation>
</comment>
<comment type="similarity">
    <text evidence="2 18">In the C-terminal section; belongs to the transferase hexapeptide repeat family.</text>
</comment>
<proteinExistence type="inferred from homology"/>
<feature type="binding site" evidence="18">
    <location>
        <position position="353"/>
    </location>
    <ligand>
        <name>UDP-N-acetyl-alpha-D-glucosamine</name>
        <dbReference type="ChEBI" id="CHEBI:57705"/>
    </ligand>
</feature>
<evidence type="ECO:0000256" key="17">
    <source>
        <dbReference type="ARBA" id="ARBA00049628"/>
    </source>
</evidence>
<feature type="binding site" evidence="18">
    <location>
        <position position="335"/>
    </location>
    <ligand>
        <name>UDP-N-acetyl-alpha-D-glucosamine</name>
        <dbReference type="ChEBI" id="CHEBI:57705"/>
    </ligand>
</feature>
<feature type="region of interest" description="N-acetyltransferase" evidence="18">
    <location>
        <begin position="254"/>
        <end position="460"/>
    </location>
</feature>
<dbReference type="CDD" id="cd02540">
    <property type="entry name" value="GT2_GlmU_N_bac"/>
    <property type="match status" value="1"/>
</dbReference>
<protein>
    <recommendedName>
        <fullName evidence="18">Bifunctional protein GlmU</fullName>
    </recommendedName>
    <domain>
        <recommendedName>
            <fullName evidence="18">UDP-N-acetylglucosamine pyrophosphorylase</fullName>
            <ecNumber evidence="18">2.7.7.23</ecNumber>
        </recommendedName>
        <alternativeName>
            <fullName evidence="18">N-acetylglucosamine-1-phosphate uridyltransferase</fullName>
        </alternativeName>
    </domain>
    <domain>
        <recommendedName>
            <fullName evidence="18">Glucosamine-1-phosphate N-acetyltransferase</fullName>
            <ecNumber evidence="18">2.3.1.157</ecNumber>
        </recommendedName>
    </domain>
</protein>
<dbReference type="Proteomes" id="UP000620366">
    <property type="component" value="Unassembled WGS sequence"/>
</dbReference>
<dbReference type="GO" id="GO:0003977">
    <property type="term" value="F:UDP-N-acetylglucosamine diphosphorylase activity"/>
    <property type="evidence" value="ECO:0007669"/>
    <property type="project" value="UniProtKB-UniRule"/>
</dbReference>
<evidence type="ECO:0000256" key="13">
    <source>
        <dbReference type="ARBA" id="ARBA00023315"/>
    </source>
</evidence>
<evidence type="ECO:0000256" key="4">
    <source>
        <dbReference type="ARBA" id="ARBA00022490"/>
    </source>
</evidence>
<evidence type="ECO:0000256" key="8">
    <source>
        <dbReference type="ARBA" id="ARBA00022737"/>
    </source>
</evidence>
<dbReference type="InterPro" id="IPR025877">
    <property type="entry name" value="MobA-like_NTP_Trfase"/>
</dbReference>
<comment type="caution">
    <text evidence="20">The sequence shown here is derived from an EMBL/GenBank/DDBJ whole genome shotgun (WGS) entry which is preliminary data.</text>
</comment>
<dbReference type="InterPro" id="IPR001451">
    <property type="entry name" value="Hexapep"/>
</dbReference>
<dbReference type="InterPro" id="IPR005882">
    <property type="entry name" value="Bifunctional_GlmU"/>
</dbReference>
<dbReference type="Pfam" id="PF12804">
    <property type="entry name" value="NTP_transf_3"/>
    <property type="match status" value="1"/>
</dbReference>
<evidence type="ECO:0000256" key="3">
    <source>
        <dbReference type="ARBA" id="ARBA00007947"/>
    </source>
</evidence>
<keyword evidence="12 18" id="KW-0511">Multifunctional enzyme</keyword>
<gene>
    <name evidence="18 20" type="primary">glmU</name>
    <name evidence="20" type="ORF">H8695_10355</name>
</gene>
<evidence type="ECO:0000256" key="12">
    <source>
        <dbReference type="ARBA" id="ARBA00023268"/>
    </source>
</evidence>
<comment type="subunit">
    <text evidence="18">Homotrimer.</text>
</comment>
<evidence type="ECO:0000256" key="9">
    <source>
        <dbReference type="ARBA" id="ARBA00022842"/>
    </source>
</evidence>
<evidence type="ECO:0000256" key="2">
    <source>
        <dbReference type="ARBA" id="ARBA00007707"/>
    </source>
</evidence>
<dbReference type="InterPro" id="IPR011004">
    <property type="entry name" value="Trimer_LpxA-like_sf"/>
</dbReference>
<dbReference type="NCBIfam" id="NF010934">
    <property type="entry name" value="PRK14354.1"/>
    <property type="match status" value="1"/>
</dbReference>
<accession>A0A926DFA4</accession>
<feature type="region of interest" description="Linker" evidence="18">
    <location>
        <begin position="233"/>
        <end position="253"/>
    </location>
</feature>
<feature type="binding site" evidence="18">
    <location>
        <position position="230"/>
    </location>
    <ligand>
        <name>Mg(2+)</name>
        <dbReference type="ChEBI" id="CHEBI:18420"/>
    </ligand>
</feature>
<dbReference type="GO" id="GO:0009252">
    <property type="term" value="P:peptidoglycan biosynthetic process"/>
    <property type="evidence" value="ECO:0007669"/>
    <property type="project" value="UniProtKB-UniRule"/>
</dbReference>
<feature type="binding site" evidence="18">
    <location>
        <position position="105"/>
    </location>
    <ligand>
        <name>Mg(2+)</name>
        <dbReference type="ChEBI" id="CHEBI:18420"/>
    </ligand>
</feature>
<feature type="binding site" evidence="18">
    <location>
        <position position="23"/>
    </location>
    <ligand>
        <name>UDP-N-acetyl-alpha-D-glucosamine</name>
        <dbReference type="ChEBI" id="CHEBI:57705"/>
    </ligand>
</feature>
<feature type="binding site" evidence="18">
    <location>
        <position position="230"/>
    </location>
    <ligand>
        <name>UDP-N-acetyl-alpha-D-glucosamine</name>
        <dbReference type="ChEBI" id="CHEBI:57705"/>
    </ligand>
</feature>
<dbReference type="GO" id="GO:0006048">
    <property type="term" value="P:UDP-N-acetylglucosamine biosynthetic process"/>
    <property type="evidence" value="ECO:0007669"/>
    <property type="project" value="InterPro"/>
</dbReference>
<dbReference type="PANTHER" id="PTHR43584:SF3">
    <property type="entry name" value="BIFUNCTIONAL PROTEIN GLMU"/>
    <property type="match status" value="1"/>
</dbReference>
<evidence type="ECO:0000256" key="15">
    <source>
        <dbReference type="ARBA" id="ARBA00048247"/>
    </source>
</evidence>
<feature type="binding site" evidence="18">
    <location>
        <position position="157"/>
    </location>
    <ligand>
        <name>UDP-N-acetyl-alpha-D-glucosamine</name>
        <dbReference type="ChEBI" id="CHEBI:57705"/>
    </ligand>
</feature>
<evidence type="ECO:0000256" key="14">
    <source>
        <dbReference type="ARBA" id="ARBA00023316"/>
    </source>
</evidence>
<keyword evidence="8 18" id="KW-0677">Repeat</keyword>
<keyword evidence="7 18" id="KW-0479">Metal-binding</keyword>
<dbReference type="SUPFAM" id="SSF53448">
    <property type="entry name" value="Nucleotide-diphospho-sugar transferases"/>
    <property type="match status" value="1"/>
</dbReference>
<dbReference type="NCBIfam" id="TIGR01173">
    <property type="entry name" value="glmU"/>
    <property type="match status" value="1"/>
</dbReference>
<organism evidence="20 21">
    <name type="scientific">Feifania hominis</name>
    <dbReference type="NCBI Taxonomy" id="2763660"/>
    <lineage>
        <taxon>Bacteria</taxon>
        <taxon>Bacillati</taxon>
        <taxon>Bacillota</taxon>
        <taxon>Clostridia</taxon>
        <taxon>Eubacteriales</taxon>
        <taxon>Feifaniaceae</taxon>
        <taxon>Feifania</taxon>
    </lineage>
</organism>
<dbReference type="CDD" id="cd03353">
    <property type="entry name" value="LbH_GlmU_C"/>
    <property type="match status" value="1"/>
</dbReference>
<feature type="active site" description="Proton acceptor" evidence="18">
    <location>
        <position position="365"/>
    </location>
</feature>
<feature type="binding site" evidence="18">
    <location>
        <position position="425"/>
    </location>
    <ligand>
        <name>acetyl-CoA</name>
        <dbReference type="ChEBI" id="CHEBI:57288"/>
    </ligand>
</feature>
<dbReference type="GO" id="GO:0071555">
    <property type="term" value="P:cell wall organization"/>
    <property type="evidence" value="ECO:0007669"/>
    <property type="project" value="UniProtKB-KW"/>
</dbReference>
<feature type="binding site" evidence="18">
    <location>
        <begin position="103"/>
        <end position="105"/>
    </location>
    <ligand>
        <name>UDP-N-acetyl-alpha-D-glucosamine</name>
        <dbReference type="ChEBI" id="CHEBI:57705"/>
    </ligand>
</feature>
<dbReference type="GO" id="GO:0009245">
    <property type="term" value="P:lipid A biosynthetic process"/>
    <property type="evidence" value="ECO:0007669"/>
    <property type="project" value="UniProtKB-UniRule"/>
</dbReference>
<feature type="binding site" evidence="18">
    <location>
        <position position="172"/>
    </location>
    <ligand>
        <name>UDP-N-acetyl-alpha-D-glucosamine</name>
        <dbReference type="ChEBI" id="CHEBI:57705"/>
    </ligand>
</feature>
<dbReference type="Gene3D" id="3.90.550.10">
    <property type="entry name" value="Spore Coat Polysaccharide Biosynthesis Protein SpsA, Chain A"/>
    <property type="match status" value="1"/>
</dbReference>
<evidence type="ECO:0000256" key="7">
    <source>
        <dbReference type="ARBA" id="ARBA00022723"/>
    </source>
</evidence>
<dbReference type="EC" id="2.3.1.157" evidence="18"/>
<dbReference type="HAMAP" id="MF_01631">
    <property type="entry name" value="GlmU"/>
    <property type="match status" value="1"/>
</dbReference>
<name>A0A926DFA4_9FIRM</name>
<feature type="region of interest" description="Pyrophosphorylase" evidence="18">
    <location>
        <begin position="1"/>
        <end position="232"/>
    </location>
</feature>
<keyword evidence="10 18" id="KW-0133">Cell shape</keyword>
<feature type="domain" description="MobA-like NTP transferase" evidence="19">
    <location>
        <begin position="6"/>
        <end position="130"/>
    </location>
</feature>
<keyword evidence="9 18" id="KW-0460">Magnesium</keyword>
<comment type="pathway">
    <text evidence="18">Nucleotide-sugar biosynthesis; UDP-N-acetyl-alpha-D-glucosamine biosynthesis; N-acetyl-alpha-D-glucosamine 1-phosphate from alpha-D-glucosamine 6-phosphate (route II): step 2/2.</text>
</comment>
<comment type="cofactor">
    <cofactor evidence="18">
        <name>Mg(2+)</name>
        <dbReference type="ChEBI" id="CHEBI:18420"/>
    </cofactor>
    <text evidence="18">Binds 1 Mg(2+) ion per subunit.</text>
</comment>
<dbReference type="SUPFAM" id="SSF51161">
    <property type="entry name" value="Trimeric LpxA-like enzymes"/>
    <property type="match status" value="1"/>
</dbReference>
<dbReference type="InterPro" id="IPR050065">
    <property type="entry name" value="GlmU-like"/>
</dbReference>
<feature type="binding site" evidence="18">
    <location>
        <position position="379"/>
    </location>
    <ligand>
        <name>UDP-N-acetyl-alpha-D-glucosamine</name>
        <dbReference type="ChEBI" id="CHEBI:57705"/>
    </ligand>
</feature>
<evidence type="ECO:0000256" key="10">
    <source>
        <dbReference type="ARBA" id="ARBA00022960"/>
    </source>
</evidence>
<dbReference type="GO" id="GO:0000902">
    <property type="term" value="P:cell morphogenesis"/>
    <property type="evidence" value="ECO:0007669"/>
    <property type="project" value="UniProtKB-UniRule"/>
</dbReference>
<comment type="catalytic activity">
    <reaction evidence="15 18">
        <text>alpha-D-glucosamine 1-phosphate + acetyl-CoA = N-acetyl-alpha-D-glucosamine 1-phosphate + CoA + H(+)</text>
        <dbReference type="Rhea" id="RHEA:13725"/>
        <dbReference type="ChEBI" id="CHEBI:15378"/>
        <dbReference type="ChEBI" id="CHEBI:57287"/>
        <dbReference type="ChEBI" id="CHEBI:57288"/>
        <dbReference type="ChEBI" id="CHEBI:57776"/>
        <dbReference type="ChEBI" id="CHEBI:58516"/>
        <dbReference type="EC" id="2.3.1.157"/>
    </reaction>
</comment>
<keyword evidence="13 18" id="KW-0012">Acyltransferase</keyword>
<keyword evidence="21" id="KW-1185">Reference proteome</keyword>
<evidence type="ECO:0000256" key="5">
    <source>
        <dbReference type="ARBA" id="ARBA00022679"/>
    </source>
</evidence>
<evidence type="ECO:0000313" key="20">
    <source>
        <dbReference type="EMBL" id="MBC8537088.1"/>
    </source>
</evidence>
<dbReference type="InterPro" id="IPR038009">
    <property type="entry name" value="GlmU_C_LbH"/>
</dbReference>
<dbReference type="EMBL" id="JACRSP010000005">
    <property type="protein sequence ID" value="MBC8537088.1"/>
    <property type="molecule type" value="Genomic_DNA"/>
</dbReference>
<reference evidence="20" key="1">
    <citation type="submission" date="2020-08" db="EMBL/GenBank/DDBJ databases">
        <title>Genome public.</title>
        <authorList>
            <person name="Liu C."/>
            <person name="Sun Q."/>
        </authorList>
    </citation>
    <scope>NUCLEOTIDE SEQUENCE</scope>
    <source>
        <strain evidence="20">BX7</strain>
    </source>
</reference>
<dbReference type="GO" id="GO:0005737">
    <property type="term" value="C:cytoplasm"/>
    <property type="evidence" value="ECO:0007669"/>
    <property type="project" value="UniProtKB-SubCell"/>
</dbReference>
<comment type="similarity">
    <text evidence="3 18">In the N-terminal section; belongs to the N-acetylglucosamine-1-phosphate uridyltransferase family.</text>
</comment>
<dbReference type="GO" id="GO:0019134">
    <property type="term" value="F:glucosamine-1-phosphate N-acetyltransferase activity"/>
    <property type="evidence" value="ECO:0007669"/>
    <property type="project" value="UniProtKB-UniRule"/>
</dbReference>
<dbReference type="GO" id="GO:0016020">
    <property type="term" value="C:membrane"/>
    <property type="evidence" value="ECO:0007669"/>
    <property type="project" value="GOC"/>
</dbReference>
<dbReference type="GO" id="GO:0000287">
    <property type="term" value="F:magnesium ion binding"/>
    <property type="evidence" value="ECO:0007669"/>
    <property type="project" value="UniProtKB-UniRule"/>
</dbReference>
<evidence type="ECO:0000256" key="16">
    <source>
        <dbReference type="ARBA" id="ARBA00048493"/>
    </source>
</evidence>
<dbReference type="RefSeq" id="WP_249301345.1">
    <property type="nucleotide sequence ID" value="NZ_JACRSP010000005.1"/>
</dbReference>
<dbReference type="Gene3D" id="2.160.10.10">
    <property type="entry name" value="Hexapeptide repeat proteins"/>
    <property type="match status" value="1"/>
</dbReference>
<feature type="binding site" evidence="18">
    <location>
        <begin position="79"/>
        <end position="80"/>
    </location>
    <ligand>
        <name>UDP-N-acetyl-alpha-D-glucosamine</name>
        <dbReference type="ChEBI" id="CHEBI:57705"/>
    </ligand>
</feature>
<comment type="pathway">
    <text evidence="18">Nucleotide-sugar biosynthesis; UDP-N-acetyl-alpha-D-glucosamine biosynthesis; UDP-N-acetyl-alpha-D-glucosamine from N-acetyl-alpha-D-glucosamine 1-phosphate: step 1/1.</text>
</comment>
<keyword evidence="11 18" id="KW-0573">Peptidoglycan synthesis</keyword>
<dbReference type="InterPro" id="IPR029044">
    <property type="entry name" value="Nucleotide-diphossugar_trans"/>
</dbReference>
<feature type="binding site" evidence="18">
    <location>
        <position position="74"/>
    </location>
    <ligand>
        <name>UDP-N-acetyl-alpha-D-glucosamine</name>
        <dbReference type="ChEBI" id="CHEBI:57705"/>
    </ligand>
</feature>
<feature type="binding site" evidence="18">
    <location>
        <begin position="388"/>
        <end position="389"/>
    </location>
    <ligand>
        <name>acetyl-CoA</name>
        <dbReference type="ChEBI" id="CHEBI:57288"/>
    </ligand>
</feature>
<evidence type="ECO:0000259" key="19">
    <source>
        <dbReference type="Pfam" id="PF12804"/>
    </source>
</evidence>